<dbReference type="RefSeq" id="WP_090644616.1">
    <property type="nucleotide sequence ID" value="NZ_CBCRYE010000001.1"/>
</dbReference>
<keyword evidence="2" id="KW-1185">Reference proteome</keyword>
<name>A0A1G4QCG6_9CAUL</name>
<gene>
    <name evidence="1" type="ORF">SAMN02927928_1106</name>
</gene>
<accession>A0A1G4QCG6</accession>
<sequence length="105" mass="11779">MITADETQITRAQMAALLVAFRLEDHPDDIPLDIIELIALRMRRREDIDVFELGIFVRANLISFEQGVMSFPDIHTRFMAAALAAPLGPAEFAETLHIGTRGCRL</sequence>
<evidence type="ECO:0000313" key="2">
    <source>
        <dbReference type="Proteomes" id="UP000199150"/>
    </source>
</evidence>
<dbReference type="AlphaFoldDB" id="A0A1G4QCG6"/>
<organism evidence="1 2">
    <name type="scientific">Asticcacaulis taihuensis</name>
    <dbReference type="NCBI Taxonomy" id="260084"/>
    <lineage>
        <taxon>Bacteria</taxon>
        <taxon>Pseudomonadati</taxon>
        <taxon>Pseudomonadota</taxon>
        <taxon>Alphaproteobacteria</taxon>
        <taxon>Caulobacterales</taxon>
        <taxon>Caulobacteraceae</taxon>
        <taxon>Asticcacaulis</taxon>
    </lineage>
</organism>
<proteinExistence type="predicted"/>
<dbReference type="EMBL" id="FMTS01000001">
    <property type="protein sequence ID" value="SCW42167.1"/>
    <property type="molecule type" value="Genomic_DNA"/>
</dbReference>
<reference evidence="2" key="1">
    <citation type="submission" date="2016-10" db="EMBL/GenBank/DDBJ databases">
        <authorList>
            <person name="Varghese N."/>
            <person name="Submissions S."/>
        </authorList>
    </citation>
    <scope>NUCLEOTIDE SEQUENCE [LARGE SCALE GENOMIC DNA]</scope>
    <source>
        <strain evidence="2">CGMCC 1.3431</strain>
    </source>
</reference>
<dbReference type="Proteomes" id="UP000199150">
    <property type="component" value="Unassembled WGS sequence"/>
</dbReference>
<evidence type="ECO:0000313" key="1">
    <source>
        <dbReference type="EMBL" id="SCW42167.1"/>
    </source>
</evidence>
<protein>
    <submittedName>
        <fullName evidence="1">Uncharacterized protein</fullName>
    </submittedName>
</protein>